<keyword evidence="10" id="KW-1185">Reference proteome</keyword>
<evidence type="ECO:0000256" key="3">
    <source>
        <dbReference type="ARBA" id="ARBA00022670"/>
    </source>
</evidence>
<comment type="similarity">
    <text evidence="2">Belongs to the peptidase M35 family.</text>
</comment>
<comment type="cofactor">
    <cofactor evidence="1">
        <name>Zn(2+)</name>
        <dbReference type="ChEBI" id="CHEBI:29105"/>
    </cofactor>
</comment>
<organism evidence="9 10">
    <name type="scientific">Colletotrichum spinosum</name>
    <dbReference type="NCBI Taxonomy" id="1347390"/>
    <lineage>
        <taxon>Eukaryota</taxon>
        <taxon>Fungi</taxon>
        <taxon>Dikarya</taxon>
        <taxon>Ascomycota</taxon>
        <taxon>Pezizomycotina</taxon>
        <taxon>Sordariomycetes</taxon>
        <taxon>Hypocreomycetidae</taxon>
        <taxon>Glomerellales</taxon>
        <taxon>Glomerellaceae</taxon>
        <taxon>Colletotrichum</taxon>
        <taxon>Colletotrichum orbiculare species complex</taxon>
    </lineage>
</organism>
<evidence type="ECO:0000256" key="5">
    <source>
        <dbReference type="ARBA" id="ARBA00022801"/>
    </source>
</evidence>
<evidence type="ECO:0000313" key="10">
    <source>
        <dbReference type="Proteomes" id="UP000295083"/>
    </source>
</evidence>
<dbReference type="GO" id="GO:0008237">
    <property type="term" value="F:metallopeptidase activity"/>
    <property type="evidence" value="ECO:0007669"/>
    <property type="project" value="UniProtKB-KW"/>
</dbReference>
<dbReference type="InterPro" id="IPR024079">
    <property type="entry name" value="MetalloPept_cat_dom_sf"/>
</dbReference>
<accession>A0A4R8Q3D2</accession>
<keyword evidence="6" id="KW-0862">Zinc</keyword>
<dbReference type="SUPFAM" id="SSF55486">
    <property type="entry name" value="Metalloproteases ('zincins'), catalytic domain"/>
    <property type="match status" value="1"/>
</dbReference>
<evidence type="ECO:0000256" key="8">
    <source>
        <dbReference type="SAM" id="SignalP"/>
    </source>
</evidence>
<reference evidence="9 10" key="1">
    <citation type="submission" date="2018-11" db="EMBL/GenBank/DDBJ databases">
        <title>Genome sequence and assembly of Colletotrichum spinosum.</title>
        <authorList>
            <person name="Gan P."/>
            <person name="Shirasu K."/>
        </authorList>
    </citation>
    <scope>NUCLEOTIDE SEQUENCE [LARGE SCALE GENOMIC DNA]</scope>
    <source>
        <strain evidence="9 10">CBS 515.97</strain>
    </source>
</reference>
<name>A0A4R8Q3D2_9PEZI</name>
<dbReference type="Proteomes" id="UP000295083">
    <property type="component" value="Unassembled WGS sequence"/>
</dbReference>
<evidence type="ECO:0000256" key="4">
    <source>
        <dbReference type="ARBA" id="ARBA00022723"/>
    </source>
</evidence>
<dbReference type="GO" id="GO:0046872">
    <property type="term" value="F:metal ion binding"/>
    <property type="evidence" value="ECO:0007669"/>
    <property type="project" value="UniProtKB-KW"/>
</dbReference>
<keyword evidence="3" id="KW-0645">Protease</keyword>
<evidence type="ECO:0000256" key="2">
    <source>
        <dbReference type="ARBA" id="ARBA00010279"/>
    </source>
</evidence>
<sequence length="265" mass="29151">MELTRSITALLAWYSLAVSSVVAQHGPSERGQLARNDKRALTSWVAVNKKGDFAYPCSRSQLGVVTTAVEEAKILAQAAIDSLDSQGASSPSFQRWLGPLGQGDETLVDQIRSLHYGAVISNLKEPVSGTVSSVTTGGADDERLAYSCPSSSHHICSFNGGTWAEMLNIDQGYTKANVLFLCPKFFKEYSHKKMISEWKKGKYKRSAGLMLLHEMQHLDAVVTRGRRCYDKAYDPDPCTRLSTSDKRINAQSYAFFALDVLSKQA</sequence>
<evidence type="ECO:0000313" key="9">
    <source>
        <dbReference type="EMBL" id="TDZ30014.1"/>
    </source>
</evidence>
<evidence type="ECO:0000256" key="7">
    <source>
        <dbReference type="ARBA" id="ARBA00023049"/>
    </source>
</evidence>
<comment type="caution">
    <text evidence="9">The sequence shown here is derived from an EMBL/GenBank/DDBJ whole genome shotgun (WGS) entry which is preliminary data.</text>
</comment>
<dbReference type="Gene3D" id="3.40.390.10">
    <property type="entry name" value="Collagenase (Catalytic Domain)"/>
    <property type="match status" value="1"/>
</dbReference>
<keyword evidence="7" id="KW-0482">Metalloprotease</keyword>
<dbReference type="PANTHER" id="PTHR37016:SF3">
    <property type="entry name" value="NEUTRAL PROTEASE 2-RELATED"/>
    <property type="match status" value="1"/>
</dbReference>
<feature type="chain" id="PRO_5020772747" evidence="8">
    <location>
        <begin position="24"/>
        <end position="265"/>
    </location>
</feature>
<keyword evidence="5" id="KW-0378">Hydrolase</keyword>
<keyword evidence="8" id="KW-0732">Signal</keyword>
<gene>
    <name evidence="9" type="ORF">C8035_v003481</name>
</gene>
<keyword evidence="4" id="KW-0479">Metal-binding</keyword>
<proteinExistence type="inferred from homology"/>
<dbReference type="GO" id="GO:0006508">
    <property type="term" value="P:proteolysis"/>
    <property type="evidence" value="ECO:0007669"/>
    <property type="project" value="UniProtKB-KW"/>
</dbReference>
<protein>
    <submittedName>
        <fullName evidence="9">Uncharacterized protein</fullName>
    </submittedName>
</protein>
<evidence type="ECO:0000256" key="1">
    <source>
        <dbReference type="ARBA" id="ARBA00001947"/>
    </source>
</evidence>
<feature type="signal peptide" evidence="8">
    <location>
        <begin position="1"/>
        <end position="23"/>
    </location>
</feature>
<dbReference type="AlphaFoldDB" id="A0A4R8Q3D2"/>
<dbReference type="EMBL" id="QAPG01000152">
    <property type="protein sequence ID" value="TDZ30014.1"/>
    <property type="molecule type" value="Genomic_DNA"/>
</dbReference>
<evidence type="ECO:0000256" key="6">
    <source>
        <dbReference type="ARBA" id="ARBA00022833"/>
    </source>
</evidence>
<dbReference type="PANTHER" id="PTHR37016">
    <property type="match status" value="1"/>
</dbReference>
<dbReference type="InterPro" id="IPR050414">
    <property type="entry name" value="Fungal_M35_metalloproteases"/>
</dbReference>